<name>A0ABP0GJ39_CLALP</name>
<feature type="domain" description="Ciliary microtubule inner protein 2A-C-like" evidence="7">
    <location>
        <begin position="19"/>
        <end position="86"/>
    </location>
</feature>
<dbReference type="InterPro" id="IPR052329">
    <property type="entry name" value="CIMIP2C"/>
</dbReference>
<keyword evidence="2" id="KW-0963">Cytoplasm</keyword>
<evidence type="ECO:0000256" key="3">
    <source>
        <dbReference type="ARBA" id="ARBA00023212"/>
    </source>
</evidence>
<accession>A0ABP0GJ39</accession>
<protein>
    <recommendedName>
        <fullName evidence="6">Ciliary microtubule inner protein 2C</fullName>
    </recommendedName>
</protein>
<evidence type="ECO:0000313" key="8">
    <source>
        <dbReference type="EMBL" id="CAK8691763.1"/>
    </source>
</evidence>
<evidence type="ECO:0000256" key="2">
    <source>
        <dbReference type="ARBA" id="ARBA00022490"/>
    </source>
</evidence>
<evidence type="ECO:0000256" key="4">
    <source>
        <dbReference type="ARBA" id="ARBA00023273"/>
    </source>
</evidence>
<comment type="caution">
    <text evidence="8">The sequence shown here is derived from an EMBL/GenBank/DDBJ whole genome shotgun (WGS) entry which is preliminary data.</text>
</comment>
<dbReference type="PANTHER" id="PTHR34924">
    <property type="entry name" value="UPF0573 PROTEIN C2ORF70"/>
    <property type="match status" value="1"/>
</dbReference>
<dbReference type="Pfam" id="PF10629">
    <property type="entry name" value="CMI2B-like"/>
    <property type="match status" value="1"/>
</dbReference>
<dbReference type="Proteomes" id="UP001642483">
    <property type="component" value="Unassembled WGS sequence"/>
</dbReference>
<dbReference type="EMBL" id="CAWYQH010000119">
    <property type="protein sequence ID" value="CAK8691763.1"/>
    <property type="molecule type" value="Genomic_DNA"/>
</dbReference>
<evidence type="ECO:0000259" key="7">
    <source>
        <dbReference type="Pfam" id="PF10629"/>
    </source>
</evidence>
<evidence type="ECO:0000313" key="9">
    <source>
        <dbReference type="Proteomes" id="UP001642483"/>
    </source>
</evidence>
<evidence type="ECO:0000256" key="6">
    <source>
        <dbReference type="ARBA" id="ARBA00041160"/>
    </source>
</evidence>
<reference evidence="8 9" key="1">
    <citation type="submission" date="2024-02" db="EMBL/GenBank/DDBJ databases">
        <authorList>
            <person name="Daric V."/>
            <person name="Darras S."/>
        </authorList>
    </citation>
    <scope>NUCLEOTIDE SEQUENCE [LARGE SCALE GENOMIC DNA]</scope>
</reference>
<keyword evidence="4" id="KW-0966">Cell projection</keyword>
<proteinExistence type="inferred from homology"/>
<comment type="similarity">
    <text evidence="5">Belongs to the CIMIP2 family.</text>
</comment>
<comment type="subcellular location">
    <subcellularLocation>
        <location evidence="1">Cytoplasm</location>
        <location evidence="1">Cytoskeleton</location>
        <location evidence="1">Cilium axoneme</location>
    </subcellularLocation>
</comment>
<gene>
    <name evidence="8" type="ORF">CVLEPA_LOCUS24524</name>
</gene>
<dbReference type="PANTHER" id="PTHR34924:SF1">
    <property type="entry name" value="PROTEIN FAM166C"/>
    <property type="match status" value="1"/>
</dbReference>
<evidence type="ECO:0000256" key="1">
    <source>
        <dbReference type="ARBA" id="ARBA00004430"/>
    </source>
</evidence>
<keyword evidence="9" id="KW-1185">Reference proteome</keyword>
<dbReference type="InterPro" id="IPR018902">
    <property type="entry name" value="CMI2A-C-like_dom"/>
</dbReference>
<sequence length="206" mass="23564">MASRNAGTLVTTHNATYIPPAVMPGYKGYIPNLMYKYGDTYGNATLKYFQDFRSETLNTSKSPYSAKGGQFPTIYTHDPPLVIGNRTRTREKYRTTPTWSRYNVDYDRTKELQSFDGMSCGHRNSYRDKTGLVGREKFFVIPVKAEERFSGLPGVMLEGSRLSRSTDVDVPTISDARARTITMRQRFNPTSGIRDRAMRDVHFEKR</sequence>
<evidence type="ECO:0000256" key="5">
    <source>
        <dbReference type="ARBA" id="ARBA00035661"/>
    </source>
</evidence>
<keyword evidence="3" id="KW-0206">Cytoskeleton</keyword>
<organism evidence="8 9">
    <name type="scientific">Clavelina lepadiformis</name>
    <name type="common">Light-bulb sea squirt</name>
    <name type="synonym">Ascidia lepadiformis</name>
    <dbReference type="NCBI Taxonomy" id="159417"/>
    <lineage>
        <taxon>Eukaryota</taxon>
        <taxon>Metazoa</taxon>
        <taxon>Chordata</taxon>
        <taxon>Tunicata</taxon>
        <taxon>Ascidiacea</taxon>
        <taxon>Aplousobranchia</taxon>
        <taxon>Clavelinidae</taxon>
        <taxon>Clavelina</taxon>
    </lineage>
</organism>